<dbReference type="Gene3D" id="3.90.226.10">
    <property type="entry name" value="2-enoyl-CoA Hydratase, Chain A, domain 1"/>
    <property type="match status" value="1"/>
</dbReference>
<dbReference type="Proteomes" id="UP000292424">
    <property type="component" value="Chromosome"/>
</dbReference>
<protein>
    <recommendedName>
        <fullName evidence="2">Tail specific protease domain-containing protein</fullName>
    </recommendedName>
</protein>
<dbReference type="GO" id="GO:0008236">
    <property type="term" value="F:serine-type peptidase activity"/>
    <property type="evidence" value="ECO:0007669"/>
    <property type="project" value="InterPro"/>
</dbReference>
<reference evidence="3 4" key="1">
    <citation type="submission" date="2019-09" db="EMBL/GenBank/DDBJ databases">
        <title>Complete genome sequence of Arachidicoccus sp. B3-10 isolated from apple orchard soil.</title>
        <authorList>
            <person name="Kim H.S."/>
            <person name="Han K.-I."/>
            <person name="Suh M.K."/>
            <person name="Lee K.C."/>
            <person name="Eom M.K."/>
            <person name="Kim J.-S."/>
            <person name="Kang S.W."/>
            <person name="Sin Y."/>
            <person name="Lee J.-S."/>
        </authorList>
    </citation>
    <scope>NUCLEOTIDE SEQUENCE [LARGE SCALE GENOMIC DNA]</scope>
    <source>
        <strain evidence="3 4">B3-10</strain>
    </source>
</reference>
<dbReference type="GO" id="GO:0006508">
    <property type="term" value="P:proteolysis"/>
    <property type="evidence" value="ECO:0007669"/>
    <property type="project" value="InterPro"/>
</dbReference>
<gene>
    <name evidence="3" type="ORF">E0W69_019890</name>
</gene>
<organism evidence="3 4">
    <name type="scientific">Rhizosphaericola mali</name>
    <dbReference type="NCBI Taxonomy" id="2545455"/>
    <lineage>
        <taxon>Bacteria</taxon>
        <taxon>Pseudomonadati</taxon>
        <taxon>Bacteroidota</taxon>
        <taxon>Chitinophagia</taxon>
        <taxon>Chitinophagales</taxon>
        <taxon>Chitinophagaceae</taxon>
        <taxon>Rhizosphaericola</taxon>
    </lineage>
</organism>
<evidence type="ECO:0000259" key="2">
    <source>
        <dbReference type="SMART" id="SM00245"/>
    </source>
</evidence>
<sequence length="753" mass="86069">MKYLSLILAQLLAFIVHAQNKQEIRNVEAFTKLYGYIRYFHPSDEAASLNWDKFAIYGISKVKNVTSDVELKKTLYELFKPIAPSIRIAKSPKFDIQTITPKDKNINKNIFWFHQGVGINNTGETYFSQRFNRKYTTEKESKGAQFFPISYDLDSKGLNGKFIKLVGKMKADVEDGSSGHFWLRVDKKNGMGFFNNMNNNPIVSNKWQNYSIEGKVDNDALNIYFGAFLAGKGKIWIDSIKIFKRSNNNENWSLLPVENADLKLKNAEGLPDKWFYNKKDNYSYSYYKDSIGPVIQIARVKPIDNSKIIDSIDYKNIPKPLSLYNAELVKGVNVIFPISVYGDASHTYPKGDSNAYNNLYNALIHVNVNNKTGDNLNVRFADIVITWNIFKHFFPYWQDASSDPISILHTAVVHAYNVKNSLDFEKTLMQLTASLNDGHIWVSYKGDTLNRWQLPISLTIVDDHIVVDKIFDSTFSDLQSGDVIEKINGIVAIQYLDRIMAEISGSKQWKQYRALNIFTNGAKQNPIVLKIDRMENPITMNRNMDSYTYYTRTKKAFKPSGEIKPGIFYLNLNTISKDTIDQWMPKLSTAKGIICDLRGYPNGNHNLINHLLTQKEDTKWMFIPKTTYPDQKNIEYLELGWNMDTTNPHINAKVIFLIDGRSISYAESYMGFIKDFKLATIIGQPTAGTNGDINPFNLPGGYTISWTGMMVKNHDGSKHHLLGILPDIYVNRSIDGIKQGKDEYLDKALDLLN</sequence>
<dbReference type="InterPro" id="IPR005151">
    <property type="entry name" value="Tail-specific_protease"/>
</dbReference>
<feature type="chain" id="PRO_5024421527" description="Tail specific protease domain-containing protein" evidence="1">
    <location>
        <begin position="19"/>
        <end position="753"/>
    </location>
</feature>
<dbReference type="Pfam" id="PF03572">
    <property type="entry name" value="Peptidase_S41"/>
    <property type="match status" value="1"/>
</dbReference>
<dbReference type="KEGG" id="arac:E0W69_019890"/>
<dbReference type="SUPFAM" id="SSF52096">
    <property type="entry name" value="ClpP/crotonase"/>
    <property type="match status" value="1"/>
</dbReference>
<name>A0A5P2GAU3_9BACT</name>
<keyword evidence="1" id="KW-0732">Signal</keyword>
<evidence type="ECO:0000313" key="4">
    <source>
        <dbReference type="Proteomes" id="UP000292424"/>
    </source>
</evidence>
<dbReference type="EMBL" id="CP044016">
    <property type="protein sequence ID" value="QES90810.1"/>
    <property type="molecule type" value="Genomic_DNA"/>
</dbReference>
<accession>A0A5P2GAU3</accession>
<dbReference type="InterPro" id="IPR029045">
    <property type="entry name" value="ClpP/crotonase-like_dom_sf"/>
</dbReference>
<dbReference type="Gene3D" id="2.60.120.260">
    <property type="entry name" value="Galactose-binding domain-like"/>
    <property type="match status" value="1"/>
</dbReference>
<dbReference type="OrthoDB" id="5379939at2"/>
<dbReference type="AlphaFoldDB" id="A0A5P2GAU3"/>
<dbReference type="RefSeq" id="WP_131331793.1">
    <property type="nucleotide sequence ID" value="NZ_CP044016.1"/>
</dbReference>
<feature type="signal peptide" evidence="1">
    <location>
        <begin position="1"/>
        <end position="18"/>
    </location>
</feature>
<dbReference type="SMART" id="SM00245">
    <property type="entry name" value="TSPc"/>
    <property type="match status" value="1"/>
</dbReference>
<evidence type="ECO:0000313" key="3">
    <source>
        <dbReference type="EMBL" id="QES90810.1"/>
    </source>
</evidence>
<keyword evidence="4" id="KW-1185">Reference proteome</keyword>
<feature type="domain" description="Tail specific protease" evidence="2">
    <location>
        <begin position="524"/>
        <end position="731"/>
    </location>
</feature>
<evidence type="ECO:0000256" key="1">
    <source>
        <dbReference type="SAM" id="SignalP"/>
    </source>
</evidence>
<proteinExistence type="predicted"/>